<gene>
    <name evidence="1" type="ORF">CA983_38905</name>
</gene>
<keyword evidence="2" id="KW-1185">Reference proteome</keyword>
<reference evidence="1 2" key="1">
    <citation type="submission" date="2017-05" db="EMBL/GenBank/DDBJ databases">
        <title>Biotechnological potential of actinobacteria isolated from South African environments.</title>
        <authorList>
            <person name="Le Roes-Hill M."/>
            <person name="Prins A."/>
            <person name="Durrell K.A."/>
        </authorList>
    </citation>
    <scope>NUCLEOTIDE SEQUENCE [LARGE SCALE GENOMIC DNA]</scope>
    <source>
        <strain evidence="1 2">HMC13</strain>
    </source>
</reference>
<accession>A0A243RB39</accession>
<dbReference type="EMBL" id="NGFN01000433">
    <property type="protein sequence ID" value="OUC91866.1"/>
    <property type="molecule type" value="Genomic_DNA"/>
</dbReference>
<sequence>MERSLLCHDGSGTTTIIPPGFTLLGTEDILKKRASWLRFAMTDDSNLRETDKPFIVPIAALSSNMLLVDTRTGKLGSWDIESPYSSDAQLPGETLSSVLDFIGNLLASPRPWIAILPGDEEWEATDAHPDLPRTLCWTEDELPAPQ</sequence>
<dbReference type="AlphaFoldDB" id="A0A243RB39"/>
<evidence type="ECO:0000313" key="1">
    <source>
        <dbReference type="EMBL" id="OUC91866.1"/>
    </source>
</evidence>
<comment type="caution">
    <text evidence="1">The sequence shown here is derived from an EMBL/GenBank/DDBJ whole genome shotgun (WGS) entry which is preliminary data.</text>
</comment>
<proteinExistence type="predicted"/>
<organism evidence="1 2">
    <name type="scientific">Streptomyces swartbergensis</name>
    <dbReference type="NCBI Taxonomy" id="487165"/>
    <lineage>
        <taxon>Bacteria</taxon>
        <taxon>Bacillati</taxon>
        <taxon>Actinomycetota</taxon>
        <taxon>Actinomycetes</taxon>
        <taxon>Kitasatosporales</taxon>
        <taxon>Streptomycetaceae</taxon>
        <taxon>Streptomyces</taxon>
    </lineage>
</organism>
<name>A0A243RB39_9ACTN</name>
<protein>
    <recommendedName>
        <fullName evidence="3">SMI1/KNR4 family protein</fullName>
    </recommendedName>
</protein>
<evidence type="ECO:0008006" key="3">
    <source>
        <dbReference type="Google" id="ProtNLM"/>
    </source>
</evidence>
<evidence type="ECO:0000313" key="2">
    <source>
        <dbReference type="Proteomes" id="UP000195105"/>
    </source>
</evidence>
<dbReference type="Proteomes" id="UP000195105">
    <property type="component" value="Unassembled WGS sequence"/>
</dbReference>